<keyword evidence="4" id="KW-0804">Transcription</keyword>
<keyword evidence="2" id="KW-0805">Transcription regulation</keyword>
<evidence type="ECO:0000256" key="3">
    <source>
        <dbReference type="ARBA" id="ARBA00023125"/>
    </source>
</evidence>
<evidence type="ECO:0000256" key="5">
    <source>
        <dbReference type="ARBA" id="ARBA00023242"/>
    </source>
</evidence>
<dbReference type="GO" id="GO:0009725">
    <property type="term" value="P:response to hormone"/>
    <property type="evidence" value="ECO:0007669"/>
    <property type="project" value="InterPro"/>
</dbReference>
<evidence type="ECO:0000259" key="7">
    <source>
        <dbReference type="PROSITE" id="PS50863"/>
    </source>
</evidence>
<reference evidence="8" key="1">
    <citation type="submission" date="2023-05" db="EMBL/GenBank/DDBJ databases">
        <title>Nepenthes gracilis genome sequencing.</title>
        <authorList>
            <person name="Fukushima K."/>
        </authorList>
    </citation>
    <scope>NUCLEOTIDE SEQUENCE</scope>
    <source>
        <strain evidence="8">SING2019-196</strain>
    </source>
</reference>
<dbReference type="EMBL" id="BSYO01000009">
    <property type="protein sequence ID" value="GMH09789.1"/>
    <property type="molecule type" value="Genomic_DNA"/>
</dbReference>
<accession>A0AAD3SF73</accession>
<evidence type="ECO:0000256" key="2">
    <source>
        <dbReference type="ARBA" id="ARBA00023015"/>
    </source>
</evidence>
<dbReference type="PANTHER" id="PTHR31384">
    <property type="entry name" value="AUXIN RESPONSE FACTOR 4-RELATED"/>
    <property type="match status" value="1"/>
</dbReference>
<feature type="region of interest" description="Disordered" evidence="6">
    <location>
        <begin position="97"/>
        <end position="116"/>
    </location>
</feature>
<evidence type="ECO:0000256" key="1">
    <source>
        <dbReference type="ARBA" id="ARBA00004123"/>
    </source>
</evidence>
<dbReference type="AlphaFoldDB" id="A0AAD3SF73"/>
<evidence type="ECO:0000256" key="6">
    <source>
        <dbReference type="SAM" id="MobiDB-lite"/>
    </source>
</evidence>
<comment type="subcellular location">
    <subcellularLocation>
        <location evidence="1">Nucleus</location>
    </subcellularLocation>
</comment>
<dbReference type="Gene3D" id="2.40.330.10">
    <property type="entry name" value="DNA-binding pseudobarrel domain"/>
    <property type="match status" value="2"/>
</dbReference>
<dbReference type="PROSITE" id="PS50863">
    <property type="entry name" value="B3"/>
    <property type="match status" value="1"/>
</dbReference>
<feature type="region of interest" description="Disordered" evidence="6">
    <location>
        <begin position="231"/>
        <end position="253"/>
    </location>
</feature>
<feature type="compositionally biased region" description="Polar residues" evidence="6">
    <location>
        <begin position="106"/>
        <end position="116"/>
    </location>
</feature>
<dbReference type="InterPro" id="IPR015300">
    <property type="entry name" value="DNA-bd_pseudobarrel_sf"/>
</dbReference>
<dbReference type="InterPro" id="IPR003340">
    <property type="entry name" value="B3_DNA-bd"/>
</dbReference>
<dbReference type="SMART" id="SM01019">
    <property type="entry name" value="B3"/>
    <property type="match status" value="1"/>
</dbReference>
<dbReference type="GO" id="GO:0003677">
    <property type="term" value="F:DNA binding"/>
    <property type="evidence" value="ECO:0007669"/>
    <property type="project" value="UniProtKB-KW"/>
</dbReference>
<dbReference type="SUPFAM" id="SSF101936">
    <property type="entry name" value="DNA-binding pseudobarrel domain"/>
    <property type="match status" value="1"/>
</dbReference>
<protein>
    <recommendedName>
        <fullName evidence="7">TF-B3 domain-containing protein</fullName>
    </recommendedName>
</protein>
<dbReference type="GO" id="GO:0006355">
    <property type="term" value="P:regulation of DNA-templated transcription"/>
    <property type="evidence" value="ECO:0007669"/>
    <property type="project" value="InterPro"/>
</dbReference>
<dbReference type="GO" id="GO:0005634">
    <property type="term" value="C:nucleus"/>
    <property type="evidence" value="ECO:0007669"/>
    <property type="project" value="UniProtKB-SubCell"/>
</dbReference>
<evidence type="ECO:0000313" key="9">
    <source>
        <dbReference type="Proteomes" id="UP001279734"/>
    </source>
</evidence>
<evidence type="ECO:0000256" key="4">
    <source>
        <dbReference type="ARBA" id="ARBA00023163"/>
    </source>
</evidence>
<name>A0AAD3SF73_NEPGR</name>
<organism evidence="8 9">
    <name type="scientific">Nepenthes gracilis</name>
    <name type="common">Slender pitcher plant</name>
    <dbReference type="NCBI Taxonomy" id="150966"/>
    <lineage>
        <taxon>Eukaryota</taxon>
        <taxon>Viridiplantae</taxon>
        <taxon>Streptophyta</taxon>
        <taxon>Embryophyta</taxon>
        <taxon>Tracheophyta</taxon>
        <taxon>Spermatophyta</taxon>
        <taxon>Magnoliopsida</taxon>
        <taxon>eudicotyledons</taxon>
        <taxon>Gunneridae</taxon>
        <taxon>Pentapetalae</taxon>
        <taxon>Caryophyllales</taxon>
        <taxon>Nepenthaceae</taxon>
        <taxon>Nepenthes</taxon>
    </lineage>
</organism>
<sequence length="273" mass="29648">MIPFLHPKDEVKDADNCLDAQLWRACAGGMVQMPPVDSKVFYFVQGHIEHANGNIDFRNFPRIPPCILCRVEAIKYIVDYETDGVYAKIRLAPEPEYGDDDGGVNGSESQDNKPASFAKTLTQSDANNGGGFSVPRYCAETIFPRLDNSADPPVQNILAKDMHGWSTFVNAKKLVAGDLVVFLRAENGDLFVGIRRVKRGIGSGHESLSGWNSMASFMRYGGLSSLVKDDDDKLTRNGKSSSSSSVGNMTGKGKVRAETVGQVASYAANGLLF</sequence>
<keyword evidence="5" id="KW-0539">Nucleus</keyword>
<dbReference type="Proteomes" id="UP001279734">
    <property type="component" value="Unassembled WGS sequence"/>
</dbReference>
<dbReference type="PANTHER" id="PTHR31384:SF39">
    <property type="entry name" value="AUXIN RESPONSE FACTOR"/>
    <property type="match status" value="1"/>
</dbReference>
<dbReference type="InterPro" id="IPR044835">
    <property type="entry name" value="ARF_plant"/>
</dbReference>
<keyword evidence="9" id="KW-1185">Reference proteome</keyword>
<proteinExistence type="predicted"/>
<keyword evidence="3" id="KW-0238">DNA-binding</keyword>
<comment type="caution">
    <text evidence="8">The sequence shown here is derived from an EMBL/GenBank/DDBJ whole genome shotgun (WGS) entry which is preliminary data.</text>
</comment>
<dbReference type="CDD" id="cd10017">
    <property type="entry name" value="B3_DNA"/>
    <property type="match status" value="1"/>
</dbReference>
<feature type="domain" description="TF-B3" evidence="7">
    <location>
        <begin position="164"/>
        <end position="198"/>
    </location>
</feature>
<evidence type="ECO:0000313" key="8">
    <source>
        <dbReference type="EMBL" id="GMH09789.1"/>
    </source>
</evidence>
<gene>
    <name evidence="8" type="ORF">Nepgr_011630</name>
</gene>